<dbReference type="SUPFAM" id="SSF49265">
    <property type="entry name" value="Fibronectin type III"/>
    <property type="match status" value="2"/>
</dbReference>
<dbReference type="EMBL" id="CP094534">
    <property type="protein sequence ID" value="UOE31966.1"/>
    <property type="molecule type" value="Genomic_DNA"/>
</dbReference>
<dbReference type="PANTHER" id="PTHR46708">
    <property type="entry name" value="TENASCIN"/>
    <property type="match status" value="1"/>
</dbReference>
<feature type="domain" description="Fibronectin type-III" evidence="7">
    <location>
        <begin position="354"/>
        <end position="439"/>
    </location>
</feature>
<dbReference type="InterPro" id="IPR026444">
    <property type="entry name" value="Secre_tail"/>
</dbReference>
<dbReference type="Proteomes" id="UP000831390">
    <property type="component" value="Chromosome"/>
</dbReference>
<comment type="subcellular location">
    <subcellularLocation>
        <location evidence="1">Cell projection</location>
        <location evidence="1">Cilium</location>
    </subcellularLocation>
    <subcellularLocation>
        <location evidence="2">Cytoplasm</location>
    </subcellularLocation>
</comment>
<dbReference type="InterPro" id="IPR036116">
    <property type="entry name" value="FN3_sf"/>
</dbReference>
<proteinExistence type="predicted"/>
<protein>
    <submittedName>
        <fullName evidence="8">Choice-of-anchor D domain-containing protein</fullName>
    </submittedName>
</protein>
<evidence type="ECO:0000259" key="7">
    <source>
        <dbReference type="PROSITE" id="PS50853"/>
    </source>
</evidence>
<evidence type="ECO:0000313" key="9">
    <source>
        <dbReference type="Proteomes" id="UP000831390"/>
    </source>
</evidence>
<feature type="domain" description="Fibronectin type-III" evidence="7">
    <location>
        <begin position="442"/>
        <end position="528"/>
    </location>
</feature>
<keyword evidence="6" id="KW-0966">Cell projection</keyword>
<feature type="domain" description="Fibronectin type-III" evidence="7">
    <location>
        <begin position="264"/>
        <end position="348"/>
    </location>
</feature>
<evidence type="ECO:0000256" key="6">
    <source>
        <dbReference type="ARBA" id="ARBA00023273"/>
    </source>
</evidence>
<dbReference type="RefSeq" id="WP_243509005.1">
    <property type="nucleotide sequence ID" value="NZ_CP094534.1"/>
</dbReference>
<evidence type="ECO:0000313" key="8">
    <source>
        <dbReference type="EMBL" id="UOE31966.1"/>
    </source>
</evidence>
<dbReference type="PANTHER" id="PTHR46708:SF2">
    <property type="entry name" value="FIBRONECTIN TYPE-III DOMAIN-CONTAINING PROTEIN"/>
    <property type="match status" value="1"/>
</dbReference>
<dbReference type="Pfam" id="PF00041">
    <property type="entry name" value="fn3"/>
    <property type="match status" value="3"/>
</dbReference>
<keyword evidence="9" id="KW-1185">Reference proteome</keyword>
<evidence type="ECO:0000256" key="2">
    <source>
        <dbReference type="ARBA" id="ARBA00004496"/>
    </source>
</evidence>
<name>A0ABY4B2N4_9BACT</name>
<dbReference type="NCBIfam" id="TIGR04183">
    <property type="entry name" value="Por_Secre_tail"/>
    <property type="match status" value="1"/>
</dbReference>
<gene>
    <name evidence="8" type="ORF">MTP16_12565</name>
</gene>
<dbReference type="InterPro" id="IPR050991">
    <property type="entry name" value="ECM_Regulatory_Proteins"/>
</dbReference>
<evidence type="ECO:0000256" key="5">
    <source>
        <dbReference type="ARBA" id="ARBA00023069"/>
    </source>
</evidence>
<reference evidence="8 9" key="1">
    <citation type="submission" date="2022-03" db="EMBL/GenBank/DDBJ databases">
        <title>Hymenobactersp. isolated from the air.</title>
        <authorList>
            <person name="Won M."/>
            <person name="Kwon S.-W."/>
        </authorList>
    </citation>
    <scope>NUCLEOTIDE SEQUENCE [LARGE SCALE GENOMIC DNA]</scope>
    <source>
        <strain evidence="8 9">KACC 22596</strain>
    </source>
</reference>
<dbReference type="Pfam" id="PF22544">
    <property type="entry name" value="HYDIN_VesB_CFA65-like_Ig"/>
    <property type="match status" value="1"/>
</dbReference>
<evidence type="ECO:0000256" key="4">
    <source>
        <dbReference type="ARBA" id="ARBA00022737"/>
    </source>
</evidence>
<evidence type="ECO:0000256" key="3">
    <source>
        <dbReference type="ARBA" id="ARBA00022490"/>
    </source>
</evidence>
<dbReference type="InterPro" id="IPR003961">
    <property type="entry name" value="FN3_dom"/>
</dbReference>
<accession>A0ABY4B2N4</accession>
<keyword evidence="3" id="KW-0963">Cytoplasm</keyword>
<dbReference type="PROSITE" id="PS50853">
    <property type="entry name" value="FN3"/>
    <property type="match status" value="4"/>
</dbReference>
<evidence type="ECO:0000256" key="1">
    <source>
        <dbReference type="ARBA" id="ARBA00004138"/>
    </source>
</evidence>
<dbReference type="NCBIfam" id="NF012200">
    <property type="entry name" value="choice_anch_D"/>
    <property type="match status" value="2"/>
</dbReference>
<dbReference type="CDD" id="cd00063">
    <property type="entry name" value="FN3"/>
    <property type="match status" value="1"/>
</dbReference>
<dbReference type="Pfam" id="PF18962">
    <property type="entry name" value="Por_Secre_tail"/>
    <property type="match status" value="1"/>
</dbReference>
<dbReference type="InterPro" id="IPR053879">
    <property type="entry name" value="HYDIN_VesB_CFA65-like_Ig"/>
</dbReference>
<feature type="domain" description="Fibronectin type-III" evidence="7">
    <location>
        <begin position="748"/>
        <end position="837"/>
    </location>
</feature>
<organism evidence="8 9">
    <name type="scientific">Hymenobacter monticola</name>
    <dbReference type="NCBI Taxonomy" id="1705399"/>
    <lineage>
        <taxon>Bacteria</taxon>
        <taxon>Pseudomonadati</taxon>
        <taxon>Bacteroidota</taxon>
        <taxon>Cytophagia</taxon>
        <taxon>Cytophagales</taxon>
        <taxon>Hymenobacteraceae</taxon>
        <taxon>Hymenobacter</taxon>
    </lineage>
</organism>
<keyword evidence="5" id="KW-0969">Cilium</keyword>
<dbReference type="InterPro" id="IPR013783">
    <property type="entry name" value="Ig-like_fold"/>
</dbReference>
<sequence length="1718" mass="170888">MRQTTTARQSAFGAWLLLLSLFLGPLGAWAQLQTPTAITPISLGATAYTQNFNVLAATGTSSIVPVGFGFVETNVSGSGANNTYTALTITAAGGGSSGTGDTYSFGTSATGSTDRAFGSVRSGSLNPSFGFAFTNNTGATVTSLNVSYTGETYRLAGATPARGTADRLDFQYSTNATSLTTGTYVNVDPLDYNGVVNNVTSSIGLDGNATANRATVSGTISGLTIADGATFYIRFNDFDATGADDGLAIDDFSITAVTPAVCDAPTNLAPANVTTTTADVTFTGSASATSYTVTTTPATTPQTLPAGATSVSFSGLTAGTAYTVSIVSNCAGGATATAATTTFTTSASASPCDAPTALSVSAITNTTATVSFTGSATATGGYTLTTTPATSSQTLAAGATSANLTGLTAGTAYTVSIVSNCNAGATSAAATTTFTTTSVCNAPTALASANVTTTSADVTFTGSATATSYTVTTVPATTTQTLAAGANSVSFSGLTPGTAYTVSIVSNCAGGATATAATTAFTTATPPPPSISIAAVNTPYSENFNSLATGGTANSISTLPLGWTFDEADTNANTTYRADDGGSATGDTFSYGTGTATERAFGTLASGSLQSTIGATYTNNTGVPITSLLISYTGELWRLSALSGRLDRLEFSYSTGGGTFATATYTPFSALNFSTPTTADFSAAVGARNGNAAANQTAVSGTISGLNIAPGAVFFIRWVDPDLTGNDDGLAIDNFSLTANPVVVACGAPTIASIGSIAQTTASVSLTPGTNGGTTFTVTATPTAGGTAVTATGTSPVSLTGLTAGTSYSVTATSDCNAGFSSPSQVSASSPLTTAAAVTARLSVRRGITAYPSNGTTYNFGNQTLGTTSAPISFTLANNGTGTLAISGISTTGDFAVSGPVPTTIAAGDTAVVSVTFTPTALNTRTGTLVINSDASNGAAYTVNLTGNGTAVPVPVITVLQGATPYVSGSTFSGFAPTTVGSFSNVTFTIQNTGTAPLTITGLAPGGTDFSTSFGSGGPTLPFTIAVGSSATFLVIFGPTAPGTRTGTVTISSNSTVNSSYVINLSGQGTAATLPDLTVTTGTPTAPTPIAGNYNNVTIASGGNAIVAGALTVAGTLTVQPNGLLIQNCQSISGTGNFVLQAGGGLAICDQAGIYGTGTGALGAIRVSGNRTYSPAAAYIYNGTVAQVTGPDLPTQVAALGVTNAAGLTLSQAVAVAQQVTLQIGNLNTGGQTFTLLSSAAGTAVLDNGTAGSIVNGTATVQRYIDNANPIGYRHYSAPVSNTTVDDLATSNFTPVFNTAYNTSPTPSTIPNFPNVFGYNEARVGTVTSTYGPFDKGWFVPAAGSPMAVNRGYTVNAPNTALVDFVGLLNNGSQNSGALGYTSVNGGWQFLGNPYPAPLDWSTVAPAQRPGMEAAMYVFQSSGQYGGSYRSYTNGIGGASPLIPTAAGYFVRVGTIGAAGAVNLTNANRVTTFGPQPAFGRGATDTRPQLQLQLNGATAGLDEAYIYFEAGATAAADAEYDARKLANPSGLSLASLAAGEELSINGLPVLTNATVLVPLTVQVPQAGSYLLQVGELANFTGTATLVDALTGTRTVLATGTRYAFALTGTSATGRFSVEFRSASVLASTPAQALAAQVQVFPNPASGSFRLQLPVLSSKAAVSATLVNALGQTVLTRSLSAPAGQAIDAAFDVRGLAAGVYTLRLNVDGTPLVRKVVVE</sequence>
<dbReference type="Gene3D" id="2.60.40.10">
    <property type="entry name" value="Immunoglobulins"/>
    <property type="match status" value="6"/>
</dbReference>
<dbReference type="SMART" id="SM00060">
    <property type="entry name" value="FN3"/>
    <property type="match status" value="4"/>
</dbReference>
<keyword evidence="4" id="KW-0677">Repeat</keyword>